<comment type="cofactor">
    <cofactor evidence="6">
        <name>dipyrromethane</name>
        <dbReference type="ChEBI" id="CHEBI:60342"/>
    </cofactor>
    <text evidence="6">Binds 1 dipyrromethane group covalently.</text>
</comment>
<dbReference type="InterPro" id="IPR036803">
    <property type="entry name" value="Porphobilinogen_deaminase_C_sf"/>
</dbReference>
<accession>A0A4V0ZKF2</accession>
<evidence type="ECO:0000256" key="6">
    <source>
        <dbReference type="HAMAP-Rule" id="MF_00260"/>
    </source>
</evidence>
<dbReference type="GO" id="GO:0006782">
    <property type="term" value="P:protoporphyrinogen IX biosynthetic process"/>
    <property type="evidence" value="ECO:0007669"/>
    <property type="project" value="UniProtKB-UniRule"/>
</dbReference>
<reference evidence="9 10" key="1">
    <citation type="submission" date="2019-02" db="EMBL/GenBank/DDBJ databases">
        <authorList>
            <person name="Khodamoradi S."/>
            <person name="Hahnke R.L."/>
            <person name="Kaempfer P."/>
            <person name="Schumann P."/>
            <person name="Rohde M."/>
            <person name="Steinert M."/>
            <person name="Luzhetskyy A."/>
            <person name="Wink J."/>
            <person name="Ruckert C."/>
        </authorList>
    </citation>
    <scope>NUCLEOTIDE SEQUENCE [LARGE SCALE GENOMIC DNA]</scope>
    <source>
        <strain evidence="9 10">M2</strain>
        <plasmid evidence="10">phim2</plasmid>
    </source>
</reference>
<dbReference type="InterPro" id="IPR000860">
    <property type="entry name" value="HemC"/>
</dbReference>
<dbReference type="PANTHER" id="PTHR11557">
    <property type="entry name" value="PORPHOBILINOGEN DEAMINASE"/>
    <property type="match status" value="1"/>
</dbReference>
<dbReference type="RefSeq" id="WP_242677496.1">
    <property type="nucleotide sequence ID" value="NZ_CP036456.1"/>
</dbReference>
<dbReference type="PROSITE" id="PS00533">
    <property type="entry name" value="PORPHOBILINOGEN_DEAM"/>
    <property type="match status" value="1"/>
</dbReference>
<comment type="function">
    <text evidence="1 6">Tetrapolymerization of the monopyrrole PBG into the hydroxymethylbilane pre-uroporphyrinogen in several discrete steps.</text>
</comment>
<evidence type="ECO:0000259" key="8">
    <source>
        <dbReference type="Pfam" id="PF03900"/>
    </source>
</evidence>
<organism evidence="9 10">
    <name type="scientific">Streptomonospora litoralis</name>
    <dbReference type="NCBI Taxonomy" id="2498135"/>
    <lineage>
        <taxon>Bacteria</taxon>
        <taxon>Bacillati</taxon>
        <taxon>Actinomycetota</taxon>
        <taxon>Actinomycetes</taxon>
        <taxon>Streptosporangiales</taxon>
        <taxon>Nocardiopsidaceae</taxon>
        <taxon>Streptomonospora</taxon>
    </lineage>
</organism>
<dbReference type="PANTHER" id="PTHR11557:SF0">
    <property type="entry name" value="PORPHOBILINOGEN DEAMINASE"/>
    <property type="match status" value="1"/>
</dbReference>
<dbReference type="EMBL" id="CP036456">
    <property type="protein sequence ID" value="QBI56772.1"/>
    <property type="molecule type" value="Genomic_DNA"/>
</dbReference>
<dbReference type="GO" id="GO:0004418">
    <property type="term" value="F:hydroxymethylbilane synthase activity"/>
    <property type="evidence" value="ECO:0007669"/>
    <property type="project" value="UniProtKB-UniRule"/>
</dbReference>
<comment type="miscellaneous">
    <text evidence="6">The porphobilinogen subunits are added to the dipyrromethane group.</text>
</comment>
<gene>
    <name evidence="9" type="primary">hemC2</name>
    <name evidence="6" type="synonym">hemC</name>
    <name evidence="9" type="ORF">EKD16_25155</name>
</gene>
<dbReference type="SUPFAM" id="SSF53850">
    <property type="entry name" value="Periplasmic binding protein-like II"/>
    <property type="match status" value="1"/>
</dbReference>
<keyword evidence="4 6" id="KW-0627">Porphyrin biosynthesis</keyword>
<keyword evidence="3 6" id="KW-0808">Transferase</keyword>
<dbReference type="Pfam" id="PF03900">
    <property type="entry name" value="Porphobil_deamC"/>
    <property type="match status" value="1"/>
</dbReference>
<dbReference type="CDD" id="cd00494">
    <property type="entry name" value="PBP2_HMBS"/>
    <property type="match status" value="1"/>
</dbReference>
<feature type="domain" description="Porphobilinogen deaminase N-terminal" evidence="7">
    <location>
        <begin position="6"/>
        <end position="211"/>
    </location>
</feature>
<dbReference type="PIRSF" id="PIRSF001438">
    <property type="entry name" value="4pyrrol_synth_OHMeBilane_synth"/>
    <property type="match status" value="1"/>
</dbReference>
<proteinExistence type="inferred from homology"/>
<geneLocation type="plasmid" evidence="10">
    <name>phim2</name>
</geneLocation>
<evidence type="ECO:0000259" key="7">
    <source>
        <dbReference type="Pfam" id="PF01379"/>
    </source>
</evidence>
<evidence type="ECO:0000256" key="1">
    <source>
        <dbReference type="ARBA" id="ARBA00002869"/>
    </source>
</evidence>
<dbReference type="InterPro" id="IPR022419">
    <property type="entry name" value="Porphobilin_deaminase_cofac_BS"/>
</dbReference>
<dbReference type="InterPro" id="IPR022418">
    <property type="entry name" value="Porphobilinogen_deaminase_C"/>
</dbReference>
<feature type="modified residue" description="S-(dipyrrolylmethanemethyl)cysteine" evidence="6">
    <location>
        <position position="241"/>
    </location>
</feature>
<feature type="domain" description="Porphobilinogen deaminase C-terminal" evidence="8">
    <location>
        <begin position="226"/>
        <end position="294"/>
    </location>
</feature>
<evidence type="ECO:0000256" key="5">
    <source>
        <dbReference type="ARBA" id="ARBA00048169"/>
    </source>
</evidence>
<dbReference type="SUPFAM" id="SSF54782">
    <property type="entry name" value="Porphobilinogen deaminase (hydroxymethylbilane synthase), C-terminal domain"/>
    <property type="match status" value="1"/>
</dbReference>
<keyword evidence="10" id="KW-1185">Reference proteome</keyword>
<dbReference type="Gene3D" id="3.30.160.40">
    <property type="entry name" value="Porphobilinogen deaminase, C-terminal domain"/>
    <property type="match status" value="1"/>
</dbReference>
<comment type="catalytic activity">
    <reaction evidence="5 6">
        <text>4 porphobilinogen + H2O = hydroxymethylbilane + 4 NH4(+)</text>
        <dbReference type="Rhea" id="RHEA:13185"/>
        <dbReference type="ChEBI" id="CHEBI:15377"/>
        <dbReference type="ChEBI" id="CHEBI:28938"/>
        <dbReference type="ChEBI" id="CHEBI:57845"/>
        <dbReference type="ChEBI" id="CHEBI:58126"/>
        <dbReference type="EC" id="2.5.1.61"/>
    </reaction>
</comment>
<evidence type="ECO:0000313" key="10">
    <source>
        <dbReference type="Proteomes" id="UP000292235"/>
    </source>
</evidence>
<protein>
    <recommendedName>
        <fullName evidence="6">Porphobilinogen deaminase</fullName>
        <shortName evidence="6">PBG</shortName>
        <ecNumber evidence="6">2.5.1.61</ecNumber>
    </recommendedName>
    <alternativeName>
        <fullName evidence="6">Hydroxymethylbilane synthase</fullName>
        <shortName evidence="6">HMBS</shortName>
    </alternativeName>
    <alternativeName>
        <fullName evidence="6">Pre-uroporphyrinogen synthase</fullName>
    </alternativeName>
</protein>
<dbReference type="HAMAP" id="MF_00260">
    <property type="entry name" value="Porphobil_deam"/>
    <property type="match status" value="1"/>
</dbReference>
<evidence type="ECO:0000256" key="3">
    <source>
        <dbReference type="ARBA" id="ARBA00022679"/>
    </source>
</evidence>
<sequence length="311" mass="32110">MSAQVVRVGSRGSHLAKAMVAEVTAPLREAHPGITWKQHTVMTSGDRDRKSSLTDLGRSEVSVFATALEDALLAGEIDIAVHSFKDLATAPTPGTAIAALPRRGDPRDALCGTPLADLPVGARVGTGSPRRVAQLLALRPDVATTPIRGNVPPRLRRGRELGLAGVVLAAAGLRRLDLGHEITEALDPDAFPPSPAQGVIAVQVRETDTDLYALVAAVHDEATAAAATAERSLLAELHGGCSVPVGALATADGDRLRLVAQVTSLDGTTALRTAQAATLAEPADLGKRAATALLDQGAENILAQIRETPAP</sequence>
<dbReference type="PRINTS" id="PR00151">
    <property type="entry name" value="PORPHBDMNASE"/>
</dbReference>
<dbReference type="NCBIfam" id="TIGR00212">
    <property type="entry name" value="hemC"/>
    <property type="match status" value="1"/>
</dbReference>
<evidence type="ECO:0000313" key="9">
    <source>
        <dbReference type="EMBL" id="QBI56772.1"/>
    </source>
</evidence>
<dbReference type="InterPro" id="IPR022417">
    <property type="entry name" value="Porphobilin_deaminase_N"/>
</dbReference>
<name>A0A4V0ZKF2_9ACTN</name>
<comment type="similarity">
    <text evidence="2 6">Belongs to the HMBS family.</text>
</comment>
<evidence type="ECO:0000256" key="2">
    <source>
        <dbReference type="ARBA" id="ARBA00005638"/>
    </source>
</evidence>
<dbReference type="Proteomes" id="UP000292235">
    <property type="component" value="Plasmid phiM2"/>
</dbReference>
<dbReference type="EC" id="2.5.1.61" evidence="6"/>
<dbReference type="Pfam" id="PF01379">
    <property type="entry name" value="Porphobil_deam"/>
    <property type="match status" value="1"/>
</dbReference>
<keyword evidence="9" id="KW-0614">Plasmid</keyword>
<dbReference type="AlphaFoldDB" id="A0A4V0ZKF2"/>
<comment type="subunit">
    <text evidence="6">Monomer.</text>
</comment>
<evidence type="ECO:0000256" key="4">
    <source>
        <dbReference type="ARBA" id="ARBA00023244"/>
    </source>
</evidence>
<dbReference type="Gene3D" id="3.40.190.10">
    <property type="entry name" value="Periplasmic binding protein-like II"/>
    <property type="match status" value="2"/>
</dbReference>
<dbReference type="KEGG" id="strr:EKD16_25155"/>
<dbReference type="GO" id="GO:0005737">
    <property type="term" value="C:cytoplasm"/>
    <property type="evidence" value="ECO:0007669"/>
    <property type="project" value="UniProtKB-UniRule"/>
</dbReference>